<accession>A0A1H2B8R5</accession>
<dbReference type="RefSeq" id="WP_091722741.1">
    <property type="nucleotide sequence ID" value="NZ_LT629779.1"/>
</dbReference>
<evidence type="ECO:0000313" key="2">
    <source>
        <dbReference type="Proteomes" id="UP000198751"/>
    </source>
</evidence>
<sequence length="596" mass="62414">METTTADTAFRTRVVEAADRSVAAFLATHDADAAALPHRAAMGRLLALAAVTTEPGSAFYGAGGGVAGGVGSGGGVAGGGGSAAGGTVDPIRRCLDRLEQLQGPTGLFDGTNLCSPPDSAFTLNDACIALGIIRALEAPGEALADAEARLAGIISRATDALVAGGVHTPNHRWELSAALARINALQPRQDIADRINEWLAEGIDQLPDGMYSERSALYASAVTNPSLLAIADHAGRPGLLDHVRRNLMAFLPWFNPDGTLESVFSRRQDQWMDFEAAPFLPLYRRLAGQDANPDFAAAAAWLETLPLHEPAKLLALLRLDPWLGAALPDAPPSDAIFPDVLTPADAVLETCGAYRFRTGGAVTTVYGGCDNLVPGVVSGLASNPTFLRFAQGAAVLAGVRLSRSFFDLGPFRSQHTVRDGATVRLSEELSANFYLPLPAARRRDDGVYALGHEGRFSASMDFPGRPTVVHRLGTKIAVRAEEGQTVLELDFDGADTAFALELTFRPGGVLDGVIPASGTPGAFQLVQGTGSYRLGADTIEFGPGLPADPDTPPAYNPGENYRYLAGTNASDGVKVFITGRTAGSHRLVLRGSTEAP</sequence>
<evidence type="ECO:0000313" key="1">
    <source>
        <dbReference type="EMBL" id="SDT54588.1"/>
    </source>
</evidence>
<keyword evidence="2" id="KW-1185">Reference proteome</keyword>
<organism evidence="1 2">
    <name type="scientific">Pseudarthrobacter equi</name>
    <dbReference type="NCBI Taxonomy" id="728066"/>
    <lineage>
        <taxon>Bacteria</taxon>
        <taxon>Bacillati</taxon>
        <taxon>Actinomycetota</taxon>
        <taxon>Actinomycetes</taxon>
        <taxon>Micrococcales</taxon>
        <taxon>Micrococcaceae</taxon>
        <taxon>Pseudarthrobacter</taxon>
    </lineage>
</organism>
<dbReference type="EMBL" id="LT629779">
    <property type="protein sequence ID" value="SDT54588.1"/>
    <property type="molecule type" value="Genomic_DNA"/>
</dbReference>
<proteinExistence type="predicted"/>
<dbReference type="AlphaFoldDB" id="A0A1H2B8R5"/>
<dbReference type="Proteomes" id="UP000198751">
    <property type="component" value="Chromosome I"/>
</dbReference>
<name>A0A1H2B8R5_9MICC</name>
<reference evidence="2" key="1">
    <citation type="submission" date="2016-10" db="EMBL/GenBank/DDBJ databases">
        <authorList>
            <person name="Varghese N."/>
            <person name="Submissions S."/>
        </authorList>
    </citation>
    <scope>NUCLEOTIDE SEQUENCE [LARGE SCALE GENOMIC DNA]</scope>
    <source>
        <strain evidence="2">IMMIB L-1606</strain>
    </source>
</reference>
<dbReference type="OrthoDB" id="1290722at2"/>
<evidence type="ECO:0008006" key="3">
    <source>
        <dbReference type="Google" id="ProtNLM"/>
    </source>
</evidence>
<protein>
    <recommendedName>
        <fullName evidence="3">Heparinase II/III-like protein</fullName>
    </recommendedName>
</protein>
<gene>
    <name evidence="1" type="ORF">SAMN04489743_3510</name>
</gene>